<gene>
    <name evidence="3" type="ORF">M427DRAFT_63617</name>
</gene>
<dbReference type="EMBL" id="KQ965852">
    <property type="protein sequence ID" value="KXS09714.1"/>
    <property type="molecule type" value="Genomic_DNA"/>
</dbReference>
<name>A0A138ZYY0_GONPJ</name>
<proteinExistence type="predicted"/>
<evidence type="ECO:0000256" key="1">
    <source>
        <dbReference type="SAM" id="MobiDB-lite"/>
    </source>
</evidence>
<organism evidence="3 4">
    <name type="scientific">Gonapodya prolifera (strain JEL478)</name>
    <name type="common">Monoblepharis prolifera</name>
    <dbReference type="NCBI Taxonomy" id="1344416"/>
    <lineage>
        <taxon>Eukaryota</taxon>
        <taxon>Fungi</taxon>
        <taxon>Fungi incertae sedis</taxon>
        <taxon>Chytridiomycota</taxon>
        <taxon>Chytridiomycota incertae sedis</taxon>
        <taxon>Monoblepharidomycetes</taxon>
        <taxon>Monoblepharidales</taxon>
        <taxon>Gonapodyaceae</taxon>
        <taxon>Gonapodya</taxon>
    </lineage>
</organism>
<feature type="compositionally biased region" description="Acidic residues" evidence="1">
    <location>
        <begin position="109"/>
        <end position="128"/>
    </location>
</feature>
<dbReference type="AlphaFoldDB" id="A0A138ZYY0"/>
<evidence type="ECO:0000313" key="3">
    <source>
        <dbReference type="EMBL" id="KXS09714.1"/>
    </source>
</evidence>
<accession>A0A138ZYY0</accession>
<dbReference type="SUPFAM" id="SSF52047">
    <property type="entry name" value="RNI-like"/>
    <property type="match status" value="1"/>
</dbReference>
<keyword evidence="4" id="KW-1185">Reference proteome</keyword>
<reference evidence="3 4" key="1">
    <citation type="journal article" date="2015" name="Genome Biol. Evol.">
        <title>Phylogenomic analyses indicate that early fungi evolved digesting cell walls of algal ancestors of land plants.</title>
        <authorList>
            <person name="Chang Y."/>
            <person name="Wang S."/>
            <person name="Sekimoto S."/>
            <person name="Aerts A.L."/>
            <person name="Choi C."/>
            <person name="Clum A."/>
            <person name="LaButti K.M."/>
            <person name="Lindquist E.A."/>
            <person name="Yee Ngan C."/>
            <person name="Ohm R.A."/>
            <person name="Salamov A.A."/>
            <person name="Grigoriev I.V."/>
            <person name="Spatafora J.W."/>
            <person name="Berbee M.L."/>
        </authorList>
    </citation>
    <scope>NUCLEOTIDE SEQUENCE [LARGE SCALE GENOMIC DNA]</scope>
    <source>
        <strain evidence="3 4">JEL478</strain>
    </source>
</reference>
<evidence type="ECO:0000259" key="2">
    <source>
        <dbReference type="PROSITE" id="PS50181"/>
    </source>
</evidence>
<dbReference type="SUPFAM" id="SSF81383">
    <property type="entry name" value="F-box domain"/>
    <property type="match status" value="1"/>
</dbReference>
<dbReference type="Proteomes" id="UP000070544">
    <property type="component" value="Unassembled WGS sequence"/>
</dbReference>
<dbReference type="PROSITE" id="PS50181">
    <property type="entry name" value="FBOX"/>
    <property type="match status" value="1"/>
</dbReference>
<sequence length="491" mass="55582">MVEHRSLSDLPPEVLMAVASHLPLEGRLALSSTTSGFRHILASAVFRAITVSNLDGYDRDSFARVTSTYGGHVEHVHFRCLLFPNREPSESNSDANIPEMEISSGGADADVDGGDDEWEGESNDETDQANDAQESKRPENQLSATAVALLRGDTLPHVRSLTVEFVPESDFEGSEENKWVEDEYQVYGTIYISQAIEDMDDVAKAEKTFGWRDTMARVWRSISVNQVISVLEICTLPPNITTAWHEEWWSRFLGRLERLTIGMWGGDNGAGWKSNTTEGYLDFLERLDDYFFVHGQNMRFLHIVAHEGNPFGGSDFLLNYASWNLGVRCLPQLQHLRLQNCFHDEHLRDFLRGHMNSLESLHFINCMAPGMLEPDVSSWAEFFTVILESGPSVLKSLVVENNSVPLTHEEEFNVEPKWGNLGEPEDVRRVRERLKADPTRKLFHYAYLDDKYGMVFAGRDVIVNRFLMGEDQAAYDRLMEVVKANAARLSA</sequence>
<dbReference type="InterPro" id="IPR036047">
    <property type="entry name" value="F-box-like_dom_sf"/>
</dbReference>
<evidence type="ECO:0000313" key="4">
    <source>
        <dbReference type="Proteomes" id="UP000070544"/>
    </source>
</evidence>
<dbReference type="OMA" id="FHAFFNE"/>
<dbReference type="OrthoDB" id="2146630at2759"/>
<dbReference type="InterPro" id="IPR001810">
    <property type="entry name" value="F-box_dom"/>
</dbReference>
<protein>
    <recommendedName>
        <fullName evidence="2">F-box domain-containing protein</fullName>
    </recommendedName>
</protein>
<feature type="domain" description="F-box" evidence="2">
    <location>
        <begin position="4"/>
        <end position="49"/>
    </location>
</feature>
<feature type="region of interest" description="Disordered" evidence="1">
    <location>
        <begin position="88"/>
        <end position="140"/>
    </location>
</feature>